<proteinExistence type="predicted"/>
<organism evidence="1 2">
    <name type="scientific">Mythimna loreyi</name>
    <dbReference type="NCBI Taxonomy" id="667449"/>
    <lineage>
        <taxon>Eukaryota</taxon>
        <taxon>Metazoa</taxon>
        <taxon>Ecdysozoa</taxon>
        <taxon>Arthropoda</taxon>
        <taxon>Hexapoda</taxon>
        <taxon>Insecta</taxon>
        <taxon>Pterygota</taxon>
        <taxon>Neoptera</taxon>
        <taxon>Endopterygota</taxon>
        <taxon>Lepidoptera</taxon>
        <taxon>Glossata</taxon>
        <taxon>Ditrysia</taxon>
        <taxon>Noctuoidea</taxon>
        <taxon>Noctuidae</taxon>
        <taxon>Noctuinae</taxon>
        <taxon>Hadenini</taxon>
        <taxon>Mythimna</taxon>
    </lineage>
</organism>
<reference evidence="1" key="1">
    <citation type="submission" date="2023-03" db="EMBL/GenBank/DDBJ databases">
        <title>Chromosome-level genomes of two armyworms, Mythimna separata and Mythimna loreyi, provide insights into the biosynthesis and reception of sex pheromones.</title>
        <authorList>
            <person name="Zhao H."/>
        </authorList>
    </citation>
    <scope>NUCLEOTIDE SEQUENCE</scope>
    <source>
        <strain evidence="1">BeijingLab</strain>
    </source>
</reference>
<sequence length="393" mass="45399">MLKSHLKINYDDEQEEEEPDEYTVVPKPKEEKPEKKKRTHRKRAEGDNVPNNVEESEEEEEEEVEPVKKEEIPPRQLYKSEIGDRCSMLGKTAEGDGYTYLKCTLTGMKMTNIRAIRRYRHLMFLDVSNNCLDLDALQVIAELPYLILIHADNNKLTSAAIKPMKYLQCIILNNNQITSVHDVFQEELSTLELGFNQIETVAFDNRMHKIKVLDFRNNLIADISNFNFPLLDSLYLGGNKLTTLVGLEKLTNLRILHVRNNPIKLLNGFDEALTKLIYINLRNCKVGTMIQIKKLRVLKGIETLVLKGCPVMGGTGEEETEVKGEEDDPQLRVEILAALPRLKRLNKYIVTDEEREEAKTLMQQWIDEGENDEEEIEPEEIMGEEEQRQTDEL</sequence>
<comment type="caution">
    <text evidence="1">The sequence shown here is derived from an EMBL/GenBank/DDBJ whole genome shotgun (WGS) entry which is preliminary data.</text>
</comment>
<name>A0ACC2QTR5_9NEOP</name>
<keyword evidence="2" id="KW-1185">Reference proteome</keyword>
<evidence type="ECO:0000313" key="2">
    <source>
        <dbReference type="Proteomes" id="UP001231649"/>
    </source>
</evidence>
<gene>
    <name evidence="1" type="ORF">PYW08_003627</name>
</gene>
<accession>A0ACC2QTR5</accession>
<dbReference type="EMBL" id="CM056791">
    <property type="protein sequence ID" value="KAJ8725444.1"/>
    <property type="molecule type" value="Genomic_DNA"/>
</dbReference>
<protein>
    <submittedName>
        <fullName evidence="1">Uncharacterized protein</fullName>
    </submittedName>
</protein>
<dbReference type="Proteomes" id="UP001231649">
    <property type="component" value="Chromosome 15"/>
</dbReference>
<evidence type="ECO:0000313" key="1">
    <source>
        <dbReference type="EMBL" id="KAJ8725444.1"/>
    </source>
</evidence>